<comment type="caution">
    <text evidence="2">The sequence shown here is derived from an EMBL/GenBank/DDBJ whole genome shotgun (WGS) entry which is preliminary data.</text>
</comment>
<dbReference type="AlphaFoldDB" id="A0A8T2TG01"/>
<protein>
    <submittedName>
        <fullName evidence="2">Uncharacterized protein</fullName>
    </submittedName>
</protein>
<evidence type="ECO:0000313" key="2">
    <source>
        <dbReference type="EMBL" id="KAH7416603.1"/>
    </source>
</evidence>
<reference evidence="2" key="1">
    <citation type="submission" date="2021-08" db="EMBL/GenBank/DDBJ databases">
        <title>WGS assembly of Ceratopteris richardii.</title>
        <authorList>
            <person name="Marchant D.B."/>
            <person name="Chen G."/>
            <person name="Jenkins J."/>
            <person name="Shu S."/>
            <person name="Leebens-Mack J."/>
            <person name="Grimwood J."/>
            <person name="Schmutz J."/>
            <person name="Soltis P."/>
            <person name="Soltis D."/>
            <person name="Chen Z.-H."/>
        </authorList>
    </citation>
    <scope>NUCLEOTIDE SEQUENCE</scope>
    <source>
        <strain evidence="2">Whitten #5841</strain>
        <tissue evidence="2">Leaf</tissue>
    </source>
</reference>
<name>A0A8T2TG01_CERRI</name>
<sequence>MRTKVTMKYLWKELTTLSYLRMTILFIQKKTMVIMSMRIHLQIPRKSSSIAHLMNSVHNAPSLSVINAYRGVWQCCAVQMCEKCICNLGSCISLWILIFLYLCSFPKSLMMMQVC</sequence>
<keyword evidence="1" id="KW-1133">Transmembrane helix</keyword>
<keyword evidence="3" id="KW-1185">Reference proteome</keyword>
<dbReference type="Proteomes" id="UP000825935">
    <property type="component" value="Chromosome 14"/>
</dbReference>
<gene>
    <name evidence="2" type="ORF">KP509_14G098200</name>
</gene>
<accession>A0A8T2TG01</accession>
<organism evidence="2 3">
    <name type="scientific">Ceratopteris richardii</name>
    <name type="common">Triangle waterfern</name>
    <dbReference type="NCBI Taxonomy" id="49495"/>
    <lineage>
        <taxon>Eukaryota</taxon>
        <taxon>Viridiplantae</taxon>
        <taxon>Streptophyta</taxon>
        <taxon>Embryophyta</taxon>
        <taxon>Tracheophyta</taxon>
        <taxon>Polypodiopsida</taxon>
        <taxon>Polypodiidae</taxon>
        <taxon>Polypodiales</taxon>
        <taxon>Pteridineae</taxon>
        <taxon>Pteridaceae</taxon>
        <taxon>Parkerioideae</taxon>
        <taxon>Ceratopteris</taxon>
    </lineage>
</organism>
<keyword evidence="1" id="KW-0812">Transmembrane</keyword>
<evidence type="ECO:0000256" key="1">
    <source>
        <dbReference type="SAM" id="Phobius"/>
    </source>
</evidence>
<proteinExistence type="predicted"/>
<feature type="transmembrane region" description="Helical" evidence="1">
    <location>
        <begin position="84"/>
        <end position="102"/>
    </location>
</feature>
<dbReference type="EMBL" id="CM035419">
    <property type="protein sequence ID" value="KAH7416603.1"/>
    <property type="molecule type" value="Genomic_DNA"/>
</dbReference>
<evidence type="ECO:0000313" key="3">
    <source>
        <dbReference type="Proteomes" id="UP000825935"/>
    </source>
</evidence>
<keyword evidence="1" id="KW-0472">Membrane</keyword>